<reference evidence="1 2" key="1">
    <citation type="journal article" date="2018" name="Gigascience">
        <title>Genomes of trombidid mites reveal novel predicted allergens and laterally-transferred genes associated with secondary metabolism.</title>
        <authorList>
            <person name="Dong X."/>
            <person name="Chaisiri K."/>
            <person name="Xia D."/>
            <person name="Armstrong S.D."/>
            <person name="Fang Y."/>
            <person name="Donnelly M.J."/>
            <person name="Kadowaki T."/>
            <person name="McGarry J.W."/>
            <person name="Darby A.C."/>
            <person name="Makepeace B.L."/>
        </authorList>
    </citation>
    <scope>NUCLEOTIDE SEQUENCE [LARGE SCALE GENOMIC DNA]</scope>
    <source>
        <strain evidence="1">UoL-UT</strain>
    </source>
</reference>
<comment type="caution">
    <text evidence="1">The sequence shown here is derived from an EMBL/GenBank/DDBJ whole genome shotgun (WGS) entry which is preliminary data.</text>
</comment>
<dbReference type="EMBL" id="NCKV01056247">
    <property type="protein sequence ID" value="RWS02283.1"/>
    <property type="molecule type" value="Genomic_DNA"/>
</dbReference>
<dbReference type="InterPro" id="IPR019438">
    <property type="entry name" value="Q_salvage"/>
</dbReference>
<protein>
    <submittedName>
        <fullName evidence="1">UPF0553 protein C9orf64-like protein</fullName>
    </submittedName>
</protein>
<accession>A0A443QGX4</accession>
<organism evidence="1 2">
    <name type="scientific">Leptotrombidium deliense</name>
    <dbReference type="NCBI Taxonomy" id="299467"/>
    <lineage>
        <taxon>Eukaryota</taxon>
        <taxon>Metazoa</taxon>
        <taxon>Ecdysozoa</taxon>
        <taxon>Arthropoda</taxon>
        <taxon>Chelicerata</taxon>
        <taxon>Arachnida</taxon>
        <taxon>Acari</taxon>
        <taxon>Acariformes</taxon>
        <taxon>Trombidiformes</taxon>
        <taxon>Prostigmata</taxon>
        <taxon>Anystina</taxon>
        <taxon>Parasitengona</taxon>
        <taxon>Trombiculoidea</taxon>
        <taxon>Trombiculidae</taxon>
        <taxon>Leptotrombidium</taxon>
    </lineage>
</organism>
<evidence type="ECO:0000313" key="1">
    <source>
        <dbReference type="EMBL" id="RWS02283.1"/>
    </source>
</evidence>
<dbReference type="VEuPathDB" id="VectorBase:LDEU014339"/>
<dbReference type="Proteomes" id="UP000288716">
    <property type="component" value="Unassembled WGS sequence"/>
</dbReference>
<sequence length="47" mass="5455">QKFNGSFVNCVIEANQSAEKLLQIIVDNFECFRDEAVYQNKRGVFNK</sequence>
<gene>
    <name evidence="1" type="ORF">B4U80_08435</name>
</gene>
<keyword evidence="2" id="KW-1185">Reference proteome</keyword>
<dbReference type="OrthoDB" id="416777at2759"/>
<dbReference type="AlphaFoldDB" id="A0A443QGX4"/>
<evidence type="ECO:0000313" key="2">
    <source>
        <dbReference type="Proteomes" id="UP000288716"/>
    </source>
</evidence>
<feature type="non-terminal residue" evidence="1">
    <location>
        <position position="1"/>
    </location>
</feature>
<proteinExistence type="predicted"/>
<name>A0A443QGX4_9ACAR</name>
<dbReference type="Pfam" id="PF10343">
    <property type="entry name" value="Q_salvage"/>
    <property type="match status" value="1"/>
</dbReference>